<comment type="caution">
    <text evidence="2">The sequence shown here is derived from an EMBL/GenBank/DDBJ whole genome shotgun (WGS) entry which is preliminary data.</text>
</comment>
<dbReference type="PANTHER" id="PTHR45913">
    <property type="entry name" value="EPM2A-INTERACTING PROTEIN 1"/>
    <property type="match status" value="1"/>
</dbReference>
<gene>
    <name evidence="2" type="ORF">B7P43_G09985</name>
</gene>
<name>A0A2J7RGZ9_9NEOP</name>
<evidence type="ECO:0000259" key="1">
    <source>
        <dbReference type="Pfam" id="PF05699"/>
    </source>
</evidence>
<dbReference type="InParanoid" id="A0A2J7RGZ9"/>
<dbReference type="PANTHER" id="PTHR45913:SF21">
    <property type="entry name" value="DUF4371 DOMAIN-CONTAINING PROTEIN"/>
    <property type="match status" value="1"/>
</dbReference>
<dbReference type="AlphaFoldDB" id="A0A2J7RGZ9"/>
<protein>
    <recommendedName>
        <fullName evidence="1">HAT C-terminal dimerisation domain-containing protein</fullName>
    </recommendedName>
</protein>
<dbReference type="InterPro" id="IPR008906">
    <property type="entry name" value="HATC_C_dom"/>
</dbReference>
<evidence type="ECO:0000313" key="2">
    <source>
        <dbReference type="EMBL" id="PNF40111.1"/>
    </source>
</evidence>
<dbReference type="Pfam" id="PF05699">
    <property type="entry name" value="Dimer_Tnp_hAT"/>
    <property type="match status" value="1"/>
</dbReference>
<dbReference type="EMBL" id="NEVH01003749">
    <property type="protein sequence ID" value="PNF40111.1"/>
    <property type="molecule type" value="Genomic_DNA"/>
</dbReference>
<dbReference type="OrthoDB" id="6623314at2759"/>
<evidence type="ECO:0000313" key="3">
    <source>
        <dbReference type="Proteomes" id="UP000235965"/>
    </source>
</evidence>
<dbReference type="InterPro" id="IPR012337">
    <property type="entry name" value="RNaseH-like_sf"/>
</dbReference>
<dbReference type="STRING" id="105785.A0A2J7RGZ9"/>
<dbReference type="Proteomes" id="UP000235965">
    <property type="component" value="Unassembled WGS sequence"/>
</dbReference>
<sequence>STDVCNTSQLLVFFRGVGDELNVTQELASLHSMHGTTTGDDIFKEIQKTLTEYNLDWNRLQCVTVDGRKNMSGIKICLVGQITKACEDAGISKPMFLHCVIHQQALCAKHVDMSSVLKPVISIVNFICCHALNHRQFRSLLEECGSELIDLTYYTAVRWLSCGKVLLNLKLQGENNLVRDLFELIKAFRAKLILLESQVKNCNFVHMLYCAELHKKGEAEFHSSFANLVISDLKEQFRKRFADLDASAQEIRLFQNPFDCDAADVQSQIQMEIIELQENYHIKDKYKEGNLIEFYKFLNSEQFPNLKKFACKFISILGATYLCEQTFSQMKYIRSKYRANLSDEHLKSLLVISVSKFEPHFNQILRMQKEFHHSH</sequence>
<dbReference type="GO" id="GO:0046983">
    <property type="term" value="F:protein dimerization activity"/>
    <property type="evidence" value="ECO:0007669"/>
    <property type="project" value="InterPro"/>
</dbReference>
<feature type="non-terminal residue" evidence="2">
    <location>
        <position position="1"/>
    </location>
</feature>
<proteinExistence type="predicted"/>
<organism evidence="2 3">
    <name type="scientific">Cryptotermes secundus</name>
    <dbReference type="NCBI Taxonomy" id="105785"/>
    <lineage>
        <taxon>Eukaryota</taxon>
        <taxon>Metazoa</taxon>
        <taxon>Ecdysozoa</taxon>
        <taxon>Arthropoda</taxon>
        <taxon>Hexapoda</taxon>
        <taxon>Insecta</taxon>
        <taxon>Pterygota</taxon>
        <taxon>Neoptera</taxon>
        <taxon>Polyneoptera</taxon>
        <taxon>Dictyoptera</taxon>
        <taxon>Blattodea</taxon>
        <taxon>Blattoidea</taxon>
        <taxon>Termitoidae</taxon>
        <taxon>Kalotermitidae</taxon>
        <taxon>Cryptotermitinae</taxon>
        <taxon>Cryptotermes</taxon>
    </lineage>
</organism>
<keyword evidence="3" id="KW-1185">Reference proteome</keyword>
<dbReference type="SUPFAM" id="SSF53098">
    <property type="entry name" value="Ribonuclease H-like"/>
    <property type="match status" value="1"/>
</dbReference>
<accession>A0A2J7RGZ9</accession>
<feature type="domain" description="HAT C-terminal dimerisation" evidence="1">
    <location>
        <begin position="278"/>
        <end position="352"/>
    </location>
</feature>
<reference evidence="2 3" key="1">
    <citation type="submission" date="2017-12" db="EMBL/GenBank/DDBJ databases">
        <title>Hemimetabolous genomes reveal molecular basis of termite eusociality.</title>
        <authorList>
            <person name="Harrison M.C."/>
            <person name="Jongepier E."/>
            <person name="Robertson H.M."/>
            <person name="Arning N."/>
            <person name="Bitard-Feildel T."/>
            <person name="Chao H."/>
            <person name="Childers C.P."/>
            <person name="Dinh H."/>
            <person name="Doddapaneni H."/>
            <person name="Dugan S."/>
            <person name="Gowin J."/>
            <person name="Greiner C."/>
            <person name="Han Y."/>
            <person name="Hu H."/>
            <person name="Hughes D.S.T."/>
            <person name="Huylmans A.-K."/>
            <person name="Kemena C."/>
            <person name="Kremer L.P.M."/>
            <person name="Lee S.L."/>
            <person name="Lopez-Ezquerra A."/>
            <person name="Mallet L."/>
            <person name="Monroy-Kuhn J.M."/>
            <person name="Moser A."/>
            <person name="Murali S.C."/>
            <person name="Muzny D.M."/>
            <person name="Otani S."/>
            <person name="Piulachs M.-D."/>
            <person name="Poelchau M."/>
            <person name="Qu J."/>
            <person name="Schaub F."/>
            <person name="Wada-Katsumata A."/>
            <person name="Worley K.C."/>
            <person name="Xie Q."/>
            <person name="Ylla G."/>
            <person name="Poulsen M."/>
            <person name="Gibbs R.A."/>
            <person name="Schal C."/>
            <person name="Richards S."/>
            <person name="Belles X."/>
            <person name="Korb J."/>
            <person name="Bornberg-Bauer E."/>
        </authorList>
    </citation>
    <scope>NUCLEOTIDE SEQUENCE [LARGE SCALE GENOMIC DNA]</scope>
    <source>
        <tissue evidence="2">Whole body</tissue>
    </source>
</reference>